<evidence type="ECO:0000256" key="6">
    <source>
        <dbReference type="ARBA" id="ARBA00023239"/>
    </source>
</evidence>
<dbReference type="NCBIfam" id="TIGR00109">
    <property type="entry name" value="hemH"/>
    <property type="match status" value="1"/>
</dbReference>
<evidence type="ECO:0000256" key="10">
    <source>
        <dbReference type="RuleBase" id="RU000607"/>
    </source>
</evidence>
<gene>
    <name evidence="9" type="primary">hemH</name>
    <name evidence="11" type="ORF">EC580_09735</name>
</gene>
<accession>A0A3M8QV89</accession>
<evidence type="ECO:0000256" key="1">
    <source>
        <dbReference type="ARBA" id="ARBA00007718"/>
    </source>
</evidence>
<evidence type="ECO:0000313" key="11">
    <source>
        <dbReference type="EMBL" id="RNF60168.1"/>
    </source>
</evidence>
<evidence type="ECO:0000256" key="2">
    <source>
        <dbReference type="ARBA" id="ARBA00022490"/>
    </source>
</evidence>
<dbReference type="EC" id="4.98.1.1" evidence="9 10"/>
<dbReference type="GO" id="GO:0046872">
    <property type="term" value="F:metal ion binding"/>
    <property type="evidence" value="ECO:0007669"/>
    <property type="project" value="UniProtKB-KW"/>
</dbReference>
<comment type="similarity">
    <text evidence="1 9 10">Belongs to the ferrochelatase family.</text>
</comment>
<dbReference type="UniPathway" id="UPA00252">
    <property type="reaction ID" value="UER00325"/>
</dbReference>
<keyword evidence="2 9" id="KW-0963">Cytoplasm</keyword>
<dbReference type="PROSITE" id="PS00534">
    <property type="entry name" value="FERROCHELATASE"/>
    <property type="match status" value="1"/>
</dbReference>
<comment type="caution">
    <text evidence="11">The sequence shown here is derived from an EMBL/GenBank/DDBJ whole genome shotgun (WGS) entry which is preliminary data.</text>
</comment>
<dbReference type="RefSeq" id="WP_123104553.1">
    <property type="nucleotide sequence ID" value="NZ_CP127527.1"/>
</dbReference>
<protein>
    <recommendedName>
        <fullName evidence="9 10">Ferrochelatase</fullName>
        <ecNumber evidence="9 10">4.98.1.1</ecNumber>
    </recommendedName>
    <alternativeName>
        <fullName evidence="9">Heme synthase</fullName>
    </alternativeName>
    <alternativeName>
        <fullName evidence="9">Protoheme ferro-lyase</fullName>
    </alternativeName>
</protein>
<keyword evidence="7 9" id="KW-0627">Porphyrin biosynthesis</keyword>
<evidence type="ECO:0000256" key="4">
    <source>
        <dbReference type="ARBA" id="ARBA00023004"/>
    </source>
</evidence>
<comment type="pathway">
    <text evidence="9 10">Porphyrin-containing compound metabolism; protoheme biosynthesis; protoheme from protoporphyrin-IX: step 1/1.</text>
</comment>
<dbReference type="SUPFAM" id="SSF53800">
    <property type="entry name" value="Chelatase"/>
    <property type="match status" value="1"/>
</dbReference>
<dbReference type="Gene3D" id="3.40.50.1400">
    <property type="match status" value="2"/>
</dbReference>
<feature type="binding site" evidence="9">
    <location>
        <position position="276"/>
    </location>
    <ligand>
        <name>Fe(2+)</name>
        <dbReference type="ChEBI" id="CHEBI:29033"/>
    </ligand>
</feature>
<dbReference type="HAMAP" id="MF_00323">
    <property type="entry name" value="Ferrochelatase"/>
    <property type="match status" value="1"/>
</dbReference>
<evidence type="ECO:0000256" key="3">
    <source>
        <dbReference type="ARBA" id="ARBA00022723"/>
    </source>
</evidence>
<dbReference type="InterPro" id="IPR019772">
    <property type="entry name" value="Ferrochelatase_AS"/>
</dbReference>
<dbReference type="PANTHER" id="PTHR11108:SF1">
    <property type="entry name" value="FERROCHELATASE, MITOCHONDRIAL"/>
    <property type="match status" value="1"/>
</dbReference>
<evidence type="ECO:0000256" key="7">
    <source>
        <dbReference type="ARBA" id="ARBA00023244"/>
    </source>
</evidence>
<dbReference type="GO" id="GO:0005737">
    <property type="term" value="C:cytoplasm"/>
    <property type="evidence" value="ECO:0007669"/>
    <property type="project" value="UniProtKB-SubCell"/>
</dbReference>
<dbReference type="EMBL" id="RIZI01000177">
    <property type="protein sequence ID" value="RNF60168.1"/>
    <property type="molecule type" value="Genomic_DNA"/>
</dbReference>
<keyword evidence="4 9" id="KW-0408">Iron</keyword>
<comment type="function">
    <text evidence="9 10">Catalyzes the ferrous insertion into protoporphyrin IX.</text>
</comment>
<dbReference type="InterPro" id="IPR033644">
    <property type="entry name" value="Ferrochelatase_C"/>
</dbReference>
<dbReference type="GO" id="GO:0006783">
    <property type="term" value="P:heme biosynthetic process"/>
    <property type="evidence" value="ECO:0007669"/>
    <property type="project" value="UniProtKB-UniRule"/>
</dbReference>
<dbReference type="PANTHER" id="PTHR11108">
    <property type="entry name" value="FERROCHELATASE"/>
    <property type="match status" value="1"/>
</dbReference>
<comment type="catalytic activity">
    <reaction evidence="8">
        <text>Fe-coproporphyrin III + 2 H(+) = coproporphyrin III + Fe(2+)</text>
        <dbReference type="Rhea" id="RHEA:49572"/>
        <dbReference type="ChEBI" id="CHEBI:15378"/>
        <dbReference type="ChEBI" id="CHEBI:29033"/>
        <dbReference type="ChEBI" id="CHEBI:68438"/>
        <dbReference type="ChEBI" id="CHEBI:131725"/>
        <dbReference type="EC" id="4.99.1.9"/>
    </reaction>
    <physiologicalReaction direction="right-to-left" evidence="8">
        <dbReference type="Rhea" id="RHEA:49574"/>
    </physiologicalReaction>
</comment>
<feature type="binding site" evidence="9">
    <location>
        <position position="195"/>
    </location>
    <ligand>
        <name>Fe(2+)</name>
        <dbReference type="ChEBI" id="CHEBI:29033"/>
    </ligand>
</feature>
<dbReference type="AlphaFoldDB" id="A0A3M8QV89"/>
<proteinExistence type="inferred from homology"/>
<reference evidence="11" key="1">
    <citation type="submission" date="2018-10" db="EMBL/GenBank/DDBJ databases">
        <title>Acidithiobacillus sulfuriphilus sp. nov.: an extremely acidophilic sulfur-oxidizing chemolithotroph isolated from a neutral pH environment.</title>
        <authorList>
            <person name="Falagan C."/>
            <person name="Moya-Beltran A."/>
            <person name="Quatrini R."/>
            <person name="Johnson D.B."/>
        </authorList>
    </citation>
    <scope>NUCLEOTIDE SEQUENCE [LARGE SCALE GENOMIC DNA]</scope>
    <source>
        <strain evidence="11">CJ-2</strain>
    </source>
</reference>
<dbReference type="Pfam" id="PF00762">
    <property type="entry name" value="Ferrochelatase"/>
    <property type="match status" value="1"/>
</dbReference>
<comment type="subcellular location">
    <subcellularLocation>
        <location evidence="9 10">Cytoplasm</location>
    </subcellularLocation>
</comment>
<dbReference type="InterPro" id="IPR033659">
    <property type="entry name" value="Ferrochelatase_N"/>
</dbReference>
<keyword evidence="3 9" id="KW-0479">Metal-binding</keyword>
<comment type="catalytic activity">
    <reaction evidence="9 10">
        <text>heme b + 2 H(+) = protoporphyrin IX + Fe(2+)</text>
        <dbReference type="Rhea" id="RHEA:22584"/>
        <dbReference type="ChEBI" id="CHEBI:15378"/>
        <dbReference type="ChEBI" id="CHEBI:29033"/>
        <dbReference type="ChEBI" id="CHEBI:57306"/>
        <dbReference type="ChEBI" id="CHEBI:60344"/>
        <dbReference type="EC" id="4.98.1.1"/>
    </reaction>
</comment>
<keyword evidence="6 9" id="KW-0456">Lyase</keyword>
<evidence type="ECO:0000256" key="5">
    <source>
        <dbReference type="ARBA" id="ARBA00023133"/>
    </source>
</evidence>
<dbReference type="OrthoDB" id="5289082at2"/>
<dbReference type="InterPro" id="IPR001015">
    <property type="entry name" value="Ferrochelatase"/>
</dbReference>
<sequence length="346" mass="38186">MIGILLVNLGTPDAPETGAVRRYLREFLSDPRVVEIPRLLWWPILNGSILLTRPARSARAYARVWMPEGSPLLVYSQRQSDGLAALLQERFHGQVRVELGMRYGNPAVAAGLAALRQQGCGRILLVPLYPQYAAATTASTFDAVAAALRRQREIPELRMIRDWHDHPAYIAALAGRVRSYWQAHGQPDRLLISFHGLPERCVALGDPYRRQCERSTELLVAELGLPRDAWVQTFQSRFGPAKWLGPYTDQTLQSLARAGVGRVDCFCPGFAADCLETLEEIAMTGKESFLHAGGKEMHYIPALNDDPAWVEALASILLPHLEGWELSPQTAGPGAVKDFAVSAMAG</sequence>
<dbReference type="CDD" id="cd03411">
    <property type="entry name" value="Ferrochelatase_N"/>
    <property type="match status" value="1"/>
</dbReference>
<organism evidence="11">
    <name type="scientific">Acidithiobacillus sulfuriphilus</name>
    <dbReference type="NCBI Taxonomy" id="1867749"/>
    <lineage>
        <taxon>Bacteria</taxon>
        <taxon>Pseudomonadati</taxon>
        <taxon>Pseudomonadota</taxon>
        <taxon>Acidithiobacillia</taxon>
        <taxon>Acidithiobacillales</taxon>
        <taxon>Acidithiobacillaceae</taxon>
        <taxon>Acidithiobacillus</taxon>
    </lineage>
</organism>
<name>A0A3M8QV89_9PROT</name>
<dbReference type="GO" id="GO:0004325">
    <property type="term" value="F:ferrochelatase activity"/>
    <property type="evidence" value="ECO:0007669"/>
    <property type="project" value="UniProtKB-UniRule"/>
</dbReference>
<dbReference type="CDD" id="cd00419">
    <property type="entry name" value="Ferrochelatase_C"/>
    <property type="match status" value="1"/>
</dbReference>
<evidence type="ECO:0000256" key="8">
    <source>
        <dbReference type="ARBA" id="ARBA00024536"/>
    </source>
</evidence>
<dbReference type="FunFam" id="3.40.50.1400:FF:000002">
    <property type="entry name" value="Ferrochelatase"/>
    <property type="match status" value="1"/>
</dbReference>
<evidence type="ECO:0000256" key="9">
    <source>
        <dbReference type="HAMAP-Rule" id="MF_00323"/>
    </source>
</evidence>
<keyword evidence="5 9" id="KW-0350">Heme biosynthesis</keyword>